<reference evidence="3 4" key="1">
    <citation type="submission" date="2019-12" db="EMBL/GenBank/DDBJ databases">
        <title>Comparative genomics gives insights into the taxonomy of the Azoarcus-Aromatoleum group and reveals separate origins of nif in the plant-associated Azoarcus and non-plant-associated Aromatoleum sub-groups.</title>
        <authorList>
            <person name="Lafos M."/>
            <person name="Maluk M."/>
            <person name="Batista M."/>
            <person name="Junghare M."/>
            <person name="Carmona M."/>
            <person name="Faoro H."/>
            <person name="Cruz L.M."/>
            <person name="Battistoni F."/>
            <person name="De Souza E."/>
            <person name="Pedrosa F."/>
            <person name="Chen W.-M."/>
            <person name="Poole P.S."/>
            <person name="Dixon R.A."/>
            <person name="James E.K."/>
        </authorList>
    </citation>
    <scope>NUCLEOTIDE SEQUENCE [LARGE SCALE GENOMIC DNA]</scope>
    <source>
        <strain evidence="3 4">22Lin</strain>
    </source>
</reference>
<sequence>MDSVNLEVLRQAVAWSAAGVPVTLATVVRTWGSSPRPEGALLAIAGDGRLVGSVSGGCIEDDLLDRLRNERPKRPEHVTYGITAEQTRRFGLPCGGKLELVLEPVGADNRLAEVLAGIERGEMVARRLDLASGAVDLLADVPDSAVVFDGRTLVAAFGPRWRMLIIGAGQLSRYLAEFALALDYQVTISEPREEYRESWAVPGASVTIEMPDDAVIALRPDRRTVIIGATHDPKLDDLALIDALKTNAFYIGAIGSRANSERRRERLKLFDLTDADVDRLLGPVGLPLGSRTPPEIALAILADVTARRNGVRLIAADARPESVDDACPTLA</sequence>
<dbReference type="Pfam" id="PF13478">
    <property type="entry name" value="XdhC_C"/>
    <property type="match status" value="1"/>
</dbReference>
<comment type="caution">
    <text evidence="3">The sequence shown here is derived from an EMBL/GenBank/DDBJ whole genome shotgun (WGS) entry which is preliminary data.</text>
</comment>
<protein>
    <recommendedName>
        <fullName evidence="5">Xanthine dehydrogenase accessory factor</fullName>
    </recommendedName>
</protein>
<accession>A0ABX1QAH3</accession>
<evidence type="ECO:0000259" key="1">
    <source>
        <dbReference type="Pfam" id="PF02625"/>
    </source>
</evidence>
<keyword evidence="4" id="KW-1185">Reference proteome</keyword>
<name>A0ABX1QAH3_9RHOO</name>
<dbReference type="PANTHER" id="PTHR30388:SF4">
    <property type="entry name" value="MOLYBDENUM COFACTOR INSERTION CHAPERONE PAOD"/>
    <property type="match status" value="1"/>
</dbReference>
<evidence type="ECO:0000313" key="3">
    <source>
        <dbReference type="EMBL" id="NMG75383.1"/>
    </source>
</evidence>
<dbReference type="Proteomes" id="UP000648984">
    <property type="component" value="Unassembled WGS sequence"/>
</dbReference>
<dbReference type="PANTHER" id="PTHR30388">
    <property type="entry name" value="ALDEHYDE OXIDOREDUCTASE MOLYBDENUM COFACTOR ASSEMBLY PROTEIN"/>
    <property type="match status" value="1"/>
</dbReference>
<dbReference type="RefSeq" id="WP_169260533.1">
    <property type="nucleotide sequence ID" value="NZ_WTVQ01000017.1"/>
</dbReference>
<gene>
    <name evidence="3" type="ORF">GPA25_11505</name>
</gene>
<dbReference type="EMBL" id="WTVQ01000017">
    <property type="protein sequence ID" value="NMG75383.1"/>
    <property type="molecule type" value="Genomic_DNA"/>
</dbReference>
<dbReference type="InterPro" id="IPR003777">
    <property type="entry name" value="XdhC_CoxI"/>
</dbReference>
<organism evidence="3 4">
    <name type="scientific">Aromatoleum diolicum</name>
    <dbReference type="NCBI Taxonomy" id="75796"/>
    <lineage>
        <taxon>Bacteria</taxon>
        <taxon>Pseudomonadati</taxon>
        <taxon>Pseudomonadota</taxon>
        <taxon>Betaproteobacteria</taxon>
        <taxon>Rhodocyclales</taxon>
        <taxon>Rhodocyclaceae</taxon>
        <taxon>Aromatoleum</taxon>
    </lineage>
</organism>
<feature type="domain" description="XdhC- CoxI" evidence="1">
    <location>
        <begin position="15"/>
        <end position="81"/>
    </location>
</feature>
<evidence type="ECO:0008006" key="5">
    <source>
        <dbReference type="Google" id="ProtNLM"/>
    </source>
</evidence>
<proteinExistence type="predicted"/>
<dbReference type="Pfam" id="PF02625">
    <property type="entry name" value="XdhC_CoxI"/>
    <property type="match status" value="1"/>
</dbReference>
<dbReference type="InterPro" id="IPR052698">
    <property type="entry name" value="MoCofactor_Util/Proc"/>
</dbReference>
<dbReference type="InterPro" id="IPR027051">
    <property type="entry name" value="XdhC_Rossmann_dom"/>
</dbReference>
<dbReference type="Gene3D" id="3.40.50.720">
    <property type="entry name" value="NAD(P)-binding Rossmann-like Domain"/>
    <property type="match status" value="1"/>
</dbReference>
<evidence type="ECO:0000259" key="2">
    <source>
        <dbReference type="Pfam" id="PF13478"/>
    </source>
</evidence>
<evidence type="ECO:0000313" key="4">
    <source>
        <dbReference type="Proteomes" id="UP000648984"/>
    </source>
</evidence>
<feature type="domain" description="XdhC Rossmann" evidence="2">
    <location>
        <begin position="163"/>
        <end position="304"/>
    </location>
</feature>